<dbReference type="PANTHER" id="PTHR31321:SF120">
    <property type="entry name" value="PECTINESTERASE 52-RELATED"/>
    <property type="match status" value="1"/>
</dbReference>
<evidence type="ECO:0000256" key="4">
    <source>
        <dbReference type="ARBA" id="ARBA00013229"/>
    </source>
</evidence>
<sequence length="340" mass="38111">MDHLMSRAITLHLVLFVICSFWVCRAQDCGGNKIARTIIVDQSGQGEFKAIQQAIDSIEQNNNQWVKIRIKAGTYIEQVLIPYDKPCIYLEGEGRSKTIITYNDHQETDVSATFSSCPNKVVAQSITFKNSYNVANFLNWQQRKIGNLAQGVVPALAARIYGSKSAFYDCNFIGFQDTLWDVQGRHYFKECTIEGAIDFIFGNGQSYYESCILNATSSGFVTAQGRKSNNDTSGFVFRGGSVVGSAETFLGRPYRPYSRVIFYGTYLSSVVAPQGWNEWENSKQQAIPTYIEADCTGAGANTSKRVPWAHKLDGSEMGKYSRTFFIDYDSWLANLPVTWV</sequence>
<evidence type="ECO:0000256" key="7">
    <source>
        <dbReference type="ARBA" id="ARBA00023085"/>
    </source>
</evidence>
<dbReference type="AlphaFoldDB" id="A0AAN9I7U5"/>
<keyword evidence="12" id="KW-0732">Signal</keyword>
<dbReference type="InterPro" id="IPR033131">
    <property type="entry name" value="Pectinesterase_Asp_AS"/>
</dbReference>
<organism evidence="14 15">
    <name type="scientific">Crotalaria pallida</name>
    <name type="common">Smooth rattlebox</name>
    <name type="synonym">Crotalaria striata</name>
    <dbReference type="NCBI Taxonomy" id="3830"/>
    <lineage>
        <taxon>Eukaryota</taxon>
        <taxon>Viridiplantae</taxon>
        <taxon>Streptophyta</taxon>
        <taxon>Embryophyta</taxon>
        <taxon>Tracheophyta</taxon>
        <taxon>Spermatophyta</taxon>
        <taxon>Magnoliopsida</taxon>
        <taxon>eudicotyledons</taxon>
        <taxon>Gunneridae</taxon>
        <taxon>Pentapetalae</taxon>
        <taxon>rosids</taxon>
        <taxon>fabids</taxon>
        <taxon>Fabales</taxon>
        <taxon>Fabaceae</taxon>
        <taxon>Papilionoideae</taxon>
        <taxon>50 kb inversion clade</taxon>
        <taxon>genistoids sensu lato</taxon>
        <taxon>core genistoids</taxon>
        <taxon>Crotalarieae</taxon>
        <taxon>Crotalaria</taxon>
    </lineage>
</organism>
<comment type="caution">
    <text evidence="14">The sequence shown here is derived from an EMBL/GenBank/DDBJ whole genome shotgun (WGS) entry which is preliminary data.</text>
</comment>
<keyword evidence="15" id="KW-1185">Reference proteome</keyword>
<comment type="subcellular location">
    <subcellularLocation>
        <location evidence="1">Secreted</location>
        <location evidence="1">Cell wall</location>
    </subcellularLocation>
</comment>
<dbReference type="GO" id="GO:0030599">
    <property type="term" value="F:pectinesterase activity"/>
    <property type="evidence" value="ECO:0007669"/>
    <property type="project" value="UniProtKB-UniRule"/>
</dbReference>
<dbReference type="EC" id="3.1.1.11" evidence="4 12"/>
<evidence type="ECO:0000256" key="5">
    <source>
        <dbReference type="ARBA" id="ARBA00022512"/>
    </source>
</evidence>
<feature type="active site" evidence="11">
    <location>
        <position position="198"/>
    </location>
</feature>
<evidence type="ECO:0000256" key="11">
    <source>
        <dbReference type="PROSITE-ProRule" id="PRU10040"/>
    </source>
</evidence>
<comment type="function">
    <text evidence="10">Acts in the modification of cell walls via demethylesterification of cell wall pectin.</text>
</comment>
<comment type="catalytic activity">
    <reaction evidence="9 12">
        <text>[(1-&gt;4)-alpha-D-galacturonosyl methyl ester](n) + n H2O = [(1-&gt;4)-alpha-D-galacturonosyl](n) + n methanol + n H(+)</text>
        <dbReference type="Rhea" id="RHEA:22380"/>
        <dbReference type="Rhea" id="RHEA-COMP:14570"/>
        <dbReference type="Rhea" id="RHEA-COMP:14573"/>
        <dbReference type="ChEBI" id="CHEBI:15377"/>
        <dbReference type="ChEBI" id="CHEBI:15378"/>
        <dbReference type="ChEBI" id="CHEBI:17790"/>
        <dbReference type="ChEBI" id="CHEBI:140522"/>
        <dbReference type="ChEBI" id="CHEBI:140523"/>
        <dbReference type="EC" id="3.1.1.11"/>
    </reaction>
</comment>
<dbReference type="Gene3D" id="2.160.20.10">
    <property type="entry name" value="Single-stranded right-handed beta-helix, Pectin lyase-like"/>
    <property type="match status" value="1"/>
</dbReference>
<keyword evidence="5" id="KW-0964">Secreted</keyword>
<evidence type="ECO:0000256" key="6">
    <source>
        <dbReference type="ARBA" id="ARBA00022801"/>
    </source>
</evidence>
<comment type="similarity">
    <text evidence="3">Belongs to the pectinesterase family.</text>
</comment>
<evidence type="ECO:0000256" key="2">
    <source>
        <dbReference type="ARBA" id="ARBA00005184"/>
    </source>
</evidence>
<feature type="signal peptide" evidence="12">
    <location>
        <begin position="1"/>
        <end position="26"/>
    </location>
</feature>
<dbReference type="Proteomes" id="UP001372338">
    <property type="component" value="Unassembled WGS sequence"/>
</dbReference>
<dbReference type="EMBL" id="JAYWIO010000004">
    <property type="protein sequence ID" value="KAK7269437.1"/>
    <property type="molecule type" value="Genomic_DNA"/>
</dbReference>
<dbReference type="FunFam" id="2.160.20.10:FF:000013">
    <property type="entry name" value="Pectinesterase"/>
    <property type="match status" value="1"/>
</dbReference>
<keyword evidence="6 12" id="KW-0378">Hydrolase</keyword>
<dbReference type="InterPro" id="IPR000070">
    <property type="entry name" value="Pectinesterase_cat"/>
</dbReference>
<protein>
    <recommendedName>
        <fullName evidence="4 12">Pectinesterase</fullName>
        <ecNumber evidence="4 12">3.1.1.11</ecNumber>
    </recommendedName>
</protein>
<reference evidence="14 15" key="1">
    <citation type="submission" date="2024-01" db="EMBL/GenBank/DDBJ databases">
        <title>The genomes of 5 underutilized Papilionoideae crops provide insights into root nodulation and disease resistanc.</title>
        <authorList>
            <person name="Yuan L."/>
        </authorList>
    </citation>
    <scope>NUCLEOTIDE SEQUENCE [LARGE SCALE GENOMIC DNA]</scope>
    <source>
        <strain evidence="14">ZHUSHIDOU_FW_LH</strain>
        <tissue evidence="14">Leaf</tissue>
    </source>
</reference>
<evidence type="ECO:0000313" key="15">
    <source>
        <dbReference type="Proteomes" id="UP001372338"/>
    </source>
</evidence>
<evidence type="ECO:0000259" key="13">
    <source>
        <dbReference type="Pfam" id="PF01095"/>
    </source>
</evidence>
<evidence type="ECO:0000256" key="12">
    <source>
        <dbReference type="RuleBase" id="RU000589"/>
    </source>
</evidence>
<evidence type="ECO:0000256" key="10">
    <source>
        <dbReference type="ARBA" id="ARBA00057335"/>
    </source>
</evidence>
<comment type="pathway">
    <text evidence="2 12">Glycan metabolism; pectin degradation; 2-dehydro-3-deoxy-D-gluconate from pectin: step 1/5.</text>
</comment>
<evidence type="ECO:0000256" key="9">
    <source>
        <dbReference type="ARBA" id="ARBA00047928"/>
    </source>
</evidence>
<evidence type="ECO:0000256" key="1">
    <source>
        <dbReference type="ARBA" id="ARBA00004191"/>
    </source>
</evidence>
<dbReference type="InterPro" id="IPR011050">
    <property type="entry name" value="Pectin_lyase_fold/virulence"/>
</dbReference>
<keyword evidence="5" id="KW-0134">Cell wall</keyword>
<feature type="chain" id="PRO_5042669701" description="Pectinesterase" evidence="12">
    <location>
        <begin position="27"/>
        <end position="340"/>
    </location>
</feature>
<dbReference type="GO" id="GO:0045490">
    <property type="term" value="P:pectin catabolic process"/>
    <property type="evidence" value="ECO:0007669"/>
    <property type="project" value="UniProtKB-UniRule"/>
</dbReference>
<name>A0AAN9I7U5_CROPI</name>
<dbReference type="PANTHER" id="PTHR31321">
    <property type="entry name" value="ACYL-COA THIOESTER HYDROLASE YBHC-RELATED"/>
    <property type="match status" value="1"/>
</dbReference>
<evidence type="ECO:0000313" key="14">
    <source>
        <dbReference type="EMBL" id="KAK7269437.1"/>
    </source>
</evidence>
<dbReference type="GO" id="GO:0042545">
    <property type="term" value="P:cell wall modification"/>
    <property type="evidence" value="ECO:0007669"/>
    <property type="project" value="UniProtKB-UniRule"/>
</dbReference>
<keyword evidence="7 12" id="KW-0063">Aspartyl esterase</keyword>
<dbReference type="SUPFAM" id="SSF51126">
    <property type="entry name" value="Pectin lyase-like"/>
    <property type="match status" value="1"/>
</dbReference>
<evidence type="ECO:0000256" key="8">
    <source>
        <dbReference type="ARBA" id="ARBA00023180"/>
    </source>
</evidence>
<keyword evidence="8" id="KW-0325">Glycoprotein</keyword>
<dbReference type="Pfam" id="PF01095">
    <property type="entry name" value="Pectinesterase"/>
    <property type="match status" value="1"/>
</dbReference>
<dbReference type="InterPro" id="IPR012334">
    <property type="entry name" value="Pectin_lyas_fold"/>
</dbReference>
<gene>
    <name evidence="14" type="ORF">RIF29_22163</name>
</gene>
<evidence type="ECO:0000256" key="3">
    <source>
        <dbReference type="ARBA" id="ARBA00008891"/>
    </source>
</evidence>
<dbReference type="PROSITE" id="PS00503">
    <property type="entry name" value="PECTINESTERASE_2"/>
    <property type="match status" value="1"/>
</dbReference>
<accession>A0AAN9I7U5</accession>
<proteinExistence type="inferred from homology"/>
<feature type="domain" description="Pectinesterase catalytic" evidence="13">
    <location>
        <begin position="38"/>
        <end position="326"/>
    </location>
</feature>